<accession>A0A9N7YQ20</accession>
<feature type="region of interest" description="Disordered" evidence="1">
    <location>
        <begin position="43"/>
        <end position="77"/>
    </location>
</feature>
<proteinExistence type="predicted"/>
<organism evidence="2 3">
    <name type="scientific">Pleuronectes platessa</name>
    <name type="common">European plaice</name>
    <dbReference type="NCBI Taxonomy" id="8262"/>
    <lineage>
        <taxon>Eukaryota</taxon>
        <taxon>Metazoa</taxon>
        <taxon>Chordata</taxon>
        <taxon>Craniata</taxon>
        <taxon>Vertebrata</taxon>
        <taxon>Euteleostomi</taxon>
        <taxon>Actinopterygii</taxon>
        <taxon>Neopterygii</taxon>
        <taxon>Teleostei</taxon>
        <taxon>Neoteleostei</taxon>
        <taxon>Acanthomorphata</taxon>
        <taxon>Carangaria</taxon>
        <taxon>Pleuronectiformes</taxon>
        <taxon>Pleuronectoidei</taxon>
        <taxon>Pleuronectidae</taxon>
        <taxon>Pleuronectes</taxon>
    </lineage>
</organism>
<evidence type="ECO:0000256" key="1">
    <source>
        <dbReference type="SAM" id="MobiDB-lite"/>
    </source>
</evidence>
<reference evidence="2" key="1">
    <citation type="submission" date="2020-03" db="EMBL/GenBank/DDBJ databases">
        <authorList>
            <person name="Weist P."/>
        </authorList>
    </citation>
    <scope>NUCLEOTIDE SEQUENCE</scope>
</reference>
<dbReference type="Proteomes" id="UP001153269">
    <property type="component" value="Unassembled WGS sequence"/>
</dbReference>
<comment type="caution">
    <text evidence="2">The sequence shown here is derived from an EMBL/GenBank/DDBJ whole genome shotgun (WGS) entry which is preliminary data.</text>
</comment>
<dbReference type="AlphaFoldDB" id="A0A9N7YQ20"/>
<gene>
    <name evidence="2" type="ORF">PLEPLA_LOCUS20521</name>
</gene>
<evidence type="ECO:0000313" key="3">
    <source>
        <dbReference type="Proteomes" id="UP001153269"/>
    </source>
</evidence>
<name>A0A9N7YQ20_PLEPL</name>
<evidence type="ECO:0000313" key="2">
    <source>
        <dbReference type="EMBL" id="CAB1432439.1"/>
    </source>
</evidence>
<dbReference type="EMBL" id="CADEAL010001443">
    <property type="protein sequence ID" value="CAB1432439.1"/>
    <property type="molecule type" value="Genomic_DNA"/>
</dbReference>
<protein>
    <submittedName>
        <fullName evidence="2">Uncharacterized protein</fullName>
    </submittedName>
</protein>
<keyword evidence="3" id="KW-1185">Reference proteome</keyword>
<sequence>MGRQQRVHVCSCRSEGVGGRGQGGGREVPAVLLLLLQGAVPTYSSASLDPDPPRLEASPPQELEDPQMKSRARERHF</sequence>